<accession>A0A8R1EY22</accession>
<dbReference type="EnsemblMetazoa" id="CJA43169.1">
    <property type="protein sequence ID" value="CJA43169.1"/>
    <property type="gene ID" value="WBGene00219017"/>
</dbReference>
<protein>
    <submittedName>
        <fullName evidence="2">Uncharacterized protein</fullName>
    </submittedName>
</protein>
<reference evidence="2" key="2">
    <citation type="submission" date="2022-06" db="UniProtKB">
        <authorList>
            <consortium name="EnsemblMetazoa"/>
        </authorList>
    </citation>
    <scope>IDENTIFICATION</scope>
    <source>
        <strain evidence="2">DF5081</strain>
    </source>
</reference>
<reference evidence="3" key="1">
    <citation type="submission" date="2010-08" db="EMBL/GenBank/DDBJ databases">
        <authorList>
            <consortium name="Caenorhabditis japonica Sequencing Consortium"/>
            <person name="Wilson R.K."/>
        </authorList>
    </citation>
    <scope>NUCLEOTIDE SEQUENCE [LARGE SCALE GENOMIC DNA]</scope>
    <source>
        <strain evidence="3">DF5081</strain>
    </source>
</reference>
<feature type="compositionally biased region" description="Basic residues" evidence="1">
    <location>
        <begin position="37"/>
        <end position="60"/>
    </location>
</feature>
<dbReference type="Proteomes" id="UP000005237">
    <property type="component" value="Unassembled WGS sequence"/>
</dbReference>
<evidence type="ECO:0000313" key="2">
    <source>
        <dbReference type="EnsemblMetazoa" id="CJA43169.1"/>
    </source>
</evidence>
<evidence type="ECO:0000313" key="3">
    <source>
        <dbReference type="Proteomes" id="UP000005237"/>
    </source>
</evidence>
<dbReference type="AlphaFoldDB" id="A0A8R1EY22"/>
<evidence type="ECO:0000256" key="1">
    <source>
        <dbReference type="SAM" id="MobiDB-lite"/>
    </source>
</evidence>
<feature type="region of interest" description="Disordered" evidence="1">
    <location>
        <begin position="26"/>
        <end position="72"/>
    </location>
</feature>
<proteinExistence type="predicted"/>
<keyword evidence="3" id="KW-1185">Reference proteome</keyword>
<name>A0A8R1EY22_CAEJA</name>
<organism evidence="2 3">
    <name type="scientific">Caenorhabditis japonica</name>
    <dbReference type="NCBI Taxonomy" id="281687"/>
    <lineage>
        <taxon>Eukaryota</taxon>
        <taxon>Metazoa</taxon>
        <taxon>Ecdysozoa</taxon>
        <taxon>Nematoda</taxon>
        <taxon>Chromadorea</taxon>
        <taxon>Rhabditida</taxon>
        <taxon>Rhabditina</taxon>
        <taxon>Rhabditomorpha</taxon>
        <taxon>Rhabditoidea</taxon>
        <taxon>Rhabditidae</taxon>
        <taxon>Peloderinae</taxon>
        <taxon>Caenorhabditis</taxon>
    </lineage>
</organism>
<sequence length="94" mass="11180">MRILNENLRSQKQRITGFAKKATVFHNRARNFDQHRSRAQRKTRRSRRHRSSASRSRRMPGHSFQASTNGSKKNYNWIVRIQNCPIERSTIVLC</sequence>